<dbReference type="EMBL" id="WWCR01000059">
    <property type="protein sequence ID" value="MYM76006.1"/>
    <property type="molecule type" value="Genomic_DNA"/>
</dbReference>
<dbReference type="PANTHER" id="PTHR24421:SF62">
    <property type="entry name" value="SENSORY TRANSDUCTION HISTIDINE KINASE"/>
    <property type="match status" value="1"/>
</dbReference>
<dbReference type="CDD" id="cd16917">
    <property type="entry name" value="HATPase_UhpB-NarQ-NarX-like"/>
    <property type="match status" value="1"/>
</dbReference>
<keyword evidence="1" id="KW-0808">Transferase</keyword>
<gene>
    <name evidence="5" type="ORF">GTP56_27970</name>
</gene>
<feature type="non-terminal residue" evidence="5">
    <location>
        <position position="85"/>
    </location>
</feature>
<feature type="domain" description="Histidine kinase" evidence="4">
    <location>
        <begin position="1"/>
        <end position="85"/>
    </location>
</feature>
<dbReference type="InterPro" id="IPR003594">
    <property type="entry name" value="HATPase_dom"/>
</dbReference>
<evidence type="ECO:0000256" key="2">
    <source>
        <dbReference type="ARBA" id="ARBA00022777"/>
    </source>
</evidence>
<dbReference type="SUPFAM" id="SSF55874">
    <property type="entry name" value="ATPase domain of HSP90 chaperone/DNA topoisomerase II/histidine kinase"/>
    <property type="match status" value="1"/>
</dbReference>
<dbReference type="Proteomes" id="UP000469734">
    <property type="component" value="Unassembled WGS sequence"/>
</dbReference>
<dbReference type="AlphaFoldDB" id="A0A7X4H708"/>
<dbReference type="PROSITE" id="PS50109">
    <property type="entry name" value="HIS_KIN"/>
    <property type="match status" value="1"/>
</dbReference>
<dbReference type="PANTHER" id="PTHR24421">
    <property type="entry name" value="NITRATE/NITRITE SENSOR PROTEIN NARX-RELATED"/>
    <property type="match status" value="1"/>
</dbReference>
<evidence type="ECO:0000313" key="6">
    <source>
        <dbReference type="Proteomes" id="UP000469734"/>
    </source>
</evidence>
<accession>A0A7X4H708</accession>
<sequence>MANAVRHSGSDQVRVQLVHDSAGVTLQVRDQGKGFDDHVLPVAQRARHWGLTGMRERATRIGATLTIDSKPGAGTVVEVALRARV</sequence>
<dbReference type="InterPro" id="IPR050482">
    <property type="entry name" value="Sensor_HK_TwoCompSys"/>
</dbReference>
<dbReference type="InterPro" id="IPR005467">
    <property type="entry name" value="His_kinase_dom"/>
</dbReference>
<evidence type="ECO:0000256" key="1">
    <source>
        <dbReference type="ARBA" id="ARBA00022679"/>
    </source>
</evidence>
<reference evidence="5 6" key="1">
    <citation type="submission" date="2019-12" db="EMBL/GenBank/DDBJ databases">
        <title>Novel species isolated from a subtropical stream in China.</title>
        <authorList>
            <person name="Lu H."/>
        </authorList>
    </citation>
    <scope>NUCLEOTIDE SEQUENCE [LARGE SCALE GENOMIC DNA]</scope>
    <source>
        <strain evidence="5 6">FT134W</strain>
    </source>
</reference>
<dbReference type="GO" id="GO:0016301">
    <property type="term" value="F:kinase activity"/>
    <property type="evidence" value="ECO:0007669"/>
    <property type="project" value="UniProtKB-KW"/>
</dbReference>
<dbReference type="GO" id="GO:0000160">
    <property type="term" value="P:phosphorelay signal transduction system"/>
    <property type="evidence" value="ECO:0007669"/>
    <property type="project" value="UniProtKB-KW"/>
</dbReference>
<keyword evidence="2" id="KW-0418">Kinase</keyword>
<name>A0A7X4H708_9BURK</name>
<protein>
    <submittedName>
        <fullName evidence="5">Two-component system sensor protein</fullName>
    </submittedName>
</protein>
<dbReference type="Gene3D" id="3.30.565.10">
    <property type="entry name" value="Histidine kinase-like ATPase, C-terminal domain"/>
    <property type="match status" value="1"/>
</dbReference>
<evidence type="ECO:0000259" key="4">
    <source>
        <dbReference type="PROSITE" id="PS50109"/>
    </source>
</evidence>
<proteinExistence type="predicted"/>
<dbReference type="InterPro" id="IPR036890">
    <property type="entry name" value="HATPase_C_sf"/>
</dbReference>
<keyword evidence="3" id="KW-0902">Two-component regulatory system</keyword>
<comment type="caution">
    <text evidence="5">The sequence shown here is derived from an EMBL/GenBank/DDBJ whole genome shotgun (WGS) entry which is preliminary data.</text>
</comment>
<evidence type="ECO:0000256" key="3">
    <source>
        <dbReference type="ARBA" id="ARBA00023012"/>
    </source>
</evidence>
<dbReference type="Pfam" id="PF02518">
    <property type="entry name" value="HATPase_c"/>
    <property type="match status" value="1"/>
</dbReference>
<organism evidence="5 6">
    <name type="scientific">Duganella margarita</name>
    <dbReference type="NCBI Taxonomy" id="2692170"/>
    <lineage>
        <taxon>Bacteria</taxon>
        <taxon>Pseudomonadati</taxon>
        <taxon>Pseudomonadota</taxon>
        <taxon>Betaproteobacteria</taxon>
        <taxon>Burkholderiales</taxon>
        <taxon>Oxalobacteraceae</taxon>
        <taxon>Telluria group</taxon>
        <taxon>Duganella</taxon>
    </lineage>
</organism>
<dbReference type="RefSeq" id="WP_371869258.1">
    <property type="nucleotide sequence ID" value="NZ_WWCR01000059.1"/>
</dbReference>
<evidence type="ECO:0000313" key="5">
    <source>
        <dbReference type="EMBL" id="MYM76006.1"/>
    </source>
</evidence>